<evidence type="ECO:0000256" key="6">
    <source>
        <dbReference type="SAM" id="MobiDB-lite"/>
    </source>
</evidence>
<reference evidence="9" key="1">
    <citation type="submission" date="2019-06" db="EMBL/GenBank/DDBJ databases">
        <title>Gordonia isolated from sludge of a wastewater treatment plant.</title>
        <authorList>
            <person name="Tamura T."/>
            <person name="Aoyama K."/>
            <person name="Kang Y."/>
            <person name="Saito S."/>
            <person name="Akiyama N."/>
            <person name="Yazawa K."/>
            <person name="Gonoi T."/>
            <person name="Mikami Y."/>
        </authorList>
    </citation>
    <scope>NUCLEOTIDE SEQUENCE [LARGE SCALE GENOMIC DNA]</scope>
    <source>
        <strain evidence="9">NBRC 107697</strain>
    </source>
</reference>
<dbReference type="InterPro" id="IPR014577">
    <property type="entry name" value="UCP033093_metalloPase"/>
</dbReference>
<evidence type="ECO:0000256" key="4">
    <source>
        <dbReference type="ARBA" id="ARBA00022801"/>
    </source>
</evidence>
<dbReference type="InterPro" id="IPR050535">
    <property type="entry name" value="DNA_Repair-Maintenance_Comp"/>
</dbReference>
<evidence type="ECO:0000256" key="2">
    <source>
        <dbReference type="ARBA" id="ARBA00013365"/>
    </source>
</evidence>
<dbReference type="GO" id="GO:0004527">
    <property type="term" value="F:exonuclease activity"/>
    <property type="evidence" value="ECO:0007669"/>
    <property type="project" value="UniProtKB-KW"/>
</dbReference>
<feature type="region of interest" description="Disordered" evidence="6">
    <location>
        <begin position="1"/>
        <end position="21"/>
    </location>
</feature>
<dbReference type="InterPro" id="IPR041796">
    <property type="entry name" value="Mre11_N"/>
</dbReference>
<keyword evidence="9" id="KW-1185">Reference proteome</keyword>
<evidence type="ECO:0000313" key="9">
    <source>
        <dbReference type="Proteomes" id="UP000444980"/>
    </source>
</evidence>
<dbReference type="EMBL" id="BJOU01000001">
    <property type="protein sequence ID" value="GED97422.1"/>
    <property type="molecule type" value="Genomic_DNA"/>
</dbReference>
<dbReference type="Proteomes" id="UP000444980">
    <property type="component" value="Unassembled WGS sequence"/>
</dbReference>
<sequence>MSASLFDELPFDEPPSGTPAAEPDRAVTFLHTADWQLGMTRHFLSPDAQALFTADRLATLERMGEIADEVGAQFVVACGDVFEDHRVSARIVSQALDRLRGIPVPVYLLPGNHDPYDAASIYRSEVFTKRCPPNVTVLSAPGVREVADGIDLVVAPWSTKSPTGDLVGEQVARLTRGDRIRIVVGHGGTDRLVPGSDPAIVAVDPLEAAVRSSTVDFVALGDRHSVTDVGGTGRIWYSGAPEVTNFDDVETRPGRVLAVSLTRGSTQTATVDEHVVGRWRFTSMTAEITGAADIEALAARLDEMPDKARTVVRLGLVGTVSVVDDEALTEVLDASADRFAALVRWDSHDDLHVVADPADLAGVGLRGYAAQAADELLDAAAGTGPEAAAARDALALLRRLAVRDRKAAK</sequence>
<evidence type="ECO:0000259" key="7">
    <source>
        <dbReference type="Pfam" id="PF00149"/>
    </source>
</evidence>
<dbReference type="Gene3D" id="3.60.21.10">
    <property type="match status" value="1"/>
</dbReference>
<gene>
    <name evidence="8" type="ORF">nbrc107697_14610</name>
</gene>
<dbReference type="OrthoDB" id="9773856at2"/>
<dbReference type="PIRSF" id="PIRSF033093">
    <property type="entry name" value="UCP_ML1119"/>
    <property type="match status" value="1"/>
</dbReference>
<keyword evidence="3" id="KW-0540">Nuclease</keyword>
<evidence type="ECO:0000256" key="5">
    <source>
        <dbReference type="ARBA" id="ARBA00022839"/>
    </source>
</evidence>
<protein>
    <recommendedName>
        <fullName evidence="2">Nuclease SbcCD subunit D</fullName>
    </recommendedName>
</protein>
<feature type="domain" description="Calcineurin-like phosphoesterase" evidence="7">
    <location>
        <begin position="28"/>
        <end position="224"/>
    </location>
</feature>
<evidence type="ECO:0000256" key="3">
    <source>
        <dbReference type="ARBA" id="ARBA00022722"/>
    </source>
</evidence>
<dbReference type="RefSeq" id="WP_161926751.1">
    <property type="nucleotide sequence ID" value="NZ_BJOU01000001.1"/>
</dbReference>
<dbReference type="PANTHER" id="PTHR30337:SF0">
    <property type="entry name" value="NUCLEASE SBCCD SUBUNIT D"/>
    <property type="match status" value="1"/>
</dbReference>
<keyword evidence="5" id="KW-0269">Exonuclease</keyword>
<dbReference type="InterPro" id="IPR029052">
    <property type="entry name" value="Metallo-depent_PP-like"/>
</dbReference>
<accession>A0A7I9UWW1</accession>
<name>A0A7I9UWW1_9ACTN</name>
<evidence type="ECO:0000313" key="8">
    <source>
        <dbReference type="EMBL" id="GED97422.1"/>
    </source>
</evidence>
<organism evidence="8 9">
    <name type="scientific">Gordonia crocea</name>
    <dbReference type="NCBI Taxonomy" id="589162"/>
    <lineage>
        <taxon>Bacteria</taxon>
        <taxon>Bacillati</taxon>
        <taxon>Actinomycetota</taxon>
        <taxon>Actinomycetes</taxon>
        <taxon>Mycobacteriales</taxon>
        <taxon>Gordoniaceae</taxon>
        <taxon>Gordonia</taxon>
    </lineage>
</organism>
<comment type="caution">
    <text evidence="8">The sequence shown here is derived from an EMBL/GenBank/DDBJ whole genome shotgun (WGS) entry which is preliminary data.</text>
</comment>
<dbReference type="Pfam" id="PF00149">
    <property type="entry name" value="Metallophos"/>
    <property type="match status" value="1"/>
</dbReference>
<keyword evidence="4" id="KW-0378">Hydrolase</keyword>
<dbReference type="PANTHER" id="PTHR30337">
    <property type="entry name" value="COMPONENT OF ATP-DEPENDENT DSDNA EXONUCLEASE"/>
    <property type="match status" value="1"/>
</dbReference>
<dbReference type="SUPFAM" id="SSF56300">
    <property type="entry name" value="Metallo-dependent phosphatases"/>
    <property type="match status" value="1"/>
</dbReference>
<proteinExistence type="inferred from homology"/>
<dbReference type="CDD" id="cd00840">
    <property type="entry name" value="MPP_Mre11_N"/>
    <property type="match status" value="1"/>
</dbReference>
<dbReference type="InterPro" id="IPR004843">
    <property type="entry name" value="Calcineurin-like_PHP"/>
</dbReference>
<comment type="similarity">
    <text evidence="1">Belongs to the SbcD family.</text>
</comment>
<evidence type="ECO:0000256" key="1">
    <source>
        <dbReference type="ARBA" id="ARBA00010555"/>
    </source>
</evidence>
<dbReference type="AlphaFoldDB" id="A0A7I9UWW1"/>